<reference evidence="1 2" key="1">
    <citation type="submission" date="2020-12" db="EMBL/GenBank/DDBJ databases">
        <title>Identification and biosynthesis of polyene macrolides produced by Streptomyces alfalfae Men-myco-93-63.</title>
        <authorList>
            <person name="Liu D."/>
            <person name="Li Y."/>
            <person name="Liu L."/>
            <person name="Han X."/>
            <person name="Shen F."/>
        </authorList>
    </citation>
    <scope>NUCLEOTIDE SEQUENCE [LARGE SCALE GENOMIC DNA]</scope>
    <source>
        <strain evidence="1 2">Men-myco-93-63</strain>
    </source>
</reference>
<name>A0A7T4U2G1_9ACTN</name>
<evidence type="ECO:0000313" key="1">
    <source>
        <dbReference type="EMBL" id="QQC94250.1"/>
    </source>
</evidence>
<gene>
    <name evidence="1" type="ORF">I8755_00765</name>
</gene>
<evidence type="ECO:0000313" key="2">
    <source>
        <dbReference type="Proteomes" id="UP000596130"/>
    </source>
</evidence>
<sequence length="124" mass="13635">MDLTAAGHTPAQSPAERFCFAKADAWGEPNAATAQATDRCGTAHATAWDRIHFRRTTRSAWTDRTGVLHIAENMLIRWRSTACWAATTSWCGYLDAVAAELGGRPRKTLGWETPAERLHKLLAA</sequence>
<organism evidence="1 2">
    <name type="scientific">Streptomyces alfalfae</name>
    <dbReference type="NCBI Taxonomy" id="1642299"/>
    <lineage>
        <taxon>Bacteria</taxon>
        <taxon>Bacillati</taxon>
        <taxon>Actinomycetota</taxon>
        <taxon>Actinomycetes</taxon>
        <taxon>Kitasatosporales</taxon>
        <taxon>Streptomycetaceae</taxon>
        <taxon>Streptomyces</taxon>
    </lineage>
</organism>
<accession>A0A7T4U2G1</accession>
<dbReference type="AlphaFoldDB" id="A0A7T4U2G1"/>
<dbReference type="EMBL" id="CP065959">
    <property type="protein sequence ID" value="QQC94250.1"/>
    <property type="molecule type" value="Genomic_DNA"/>
</dbReference>
<proteinExistence type="predicted"/>
<dbReference type="Proteomes" id="UP000596130">
    <property type="component" value="Chromosome"/>
</dbReference>
<protein>
    <submittedName>
        <fullName evidence="1">Uncharacterized protein</fullName>
    </submittedName>
</protein>